<protein>
    <submittedName>
        <fullName evidence="2">Uncharacterized protein</fullName>
    </submittedName>
</protein>
<dbReference type="EMBL" id="GGEC01015207">
    <property type="protein sequence ID" value="MBW95690.1"/>
    <property type="molecule type" value="Transcribed_RNA"/>
</dbReference>
<dbReference type="AlphaFoldDB" id="A0A2P2JQF0"/>
<sequence>MWVWIPTLLIVLILMSMMTSLSQRLLKRSQHSKCLEALMEVHLKQTLPMELHMDVHMKQTHWMGEQTEAHLKQTLWFFRQQKITVQPMDPLQRMKRKRMRVQQRQI</sequence>
<organism evidence="2">
    <name type="scientific">Rhizophora mucronata</name>
    <name type="common">Asiatic mangrove</name>
    <dbReference type="NCBI Taxonomy" id="61149"/>
    <lineage>
        <taxon>Eukaryota</taxon>
        <taxon>Viridiplantae</taxon>
        <taxon>Streptophyta</taxon>
        <taxon>Embryophyta</taxon>
        <taxon>Tracheophyta</taxon>
        <taxon>Spermatophyta</taxon>
        <taxon>Magnoliopsida</taxon>
        <taxon>eudicotyledons</taxon>
        <taxon>Gunneridae</taxon>
        <taxon>Pentapetalae</taxon>
        <taxon>rosids</taxon>
        <taxon>fabids</taxon>
        <taxon>Malpighiales</taxon>
        <taxon>Rhizophoraceae</taxon>
        <taxon>Rhizophora</taxon>
    </lineage>
</organism>
<proteinExistence type="predicted"/>
<name>A0A2P2JQF0_RHIMU</name>
<feature type="chain" id="PRO_5015157127" evidence="1">
    <location>
        <begin position="23"/>
        <end position="106"/>
    </location>
</feature>
<reference evidence="2" key="1">
    <citation type="submission" date="2018-02" db="EMBL/GenBank/DDBJ databases">
        <title>Rhizophora mucronata_Transcriptome.</title>
        <authorList>
            <person name="Meera S.P."/>
            <person name="Sreeshan A."/>
            <person name="Augustine A."/>
        </authorList>
    </citation>
    <scope>NUCLEOTIDE SEQUENCE</scope>
    <source>
        <tissue evidence="2">Leaf</tissue>
    </source>
</reference>
<feature type="signal peptide" evidence="1">
    <location>
        <begin position="1"/>
        <end position="22"/>
    </location>
</feature>
<evidence type="ECO:0000256" key="1">
    <source>
        <dbReference type="SAM" id="SignalP"/>
    </source>
</evidence>
<accession>A0A2P2JQF0</accession>
<keyword evidence="1" id="KW-0732">Signal</keyword>
<evidence type="ECO:0000313" key="2">
    <source>
        <dbReference type="EMBL" id="MBW95690.1"/>
    </source>
</evidence>